<dbReference type="SUPFAM" id="SSF46785">
    <property type="entry name" value="Winged helix' DNA-binding domain"/>
    <property type="match status" value="1"/>
</dbReference>
<name>A0A1F5K9S4_9BACT</name>
<sequence length="170" mass="19724">MEYLQRFLGKPYKVTYEEQPKTNEGEPFYKLELARIDRRQLFETIRVIGYVRDTDINPNILILESLREKPGLSTDDLLLEIQSRGFDRLMDTGSPRGGLNQLLQKLTSSRLIEGTFSKPKFYTLTEYGQVALEEFESMAISFAQIEIEHHRVMSEAAKEALKNMQKAEEL</sequence>
<dbReference type="Proteomes" id="UP000176527">
    <property type="component" value="Unassembled WGS sequence"/>
</dbReference>
<accession>A0A1F5K9S4</accession>
<organism evidence="1 2">
    <name type="scientific">Candidatus Daviesbacteria bacterium RIFCSPHIGHO2_12_FULL_37_11</name>
    <dbReference type="NCBI Taxonomy" id="1797777"/>
    <lineage>
        <taxon>Bacteria</taxon>
        <taxon>Candidatus Daviesiibacteriota</taxon>
    </lineage>
</organism>
<dbReference type="InterPro" id="IPR036390">
    <property type="entry name" value="WH_DNA-bd_sf"/>
</dbReference>
<proteinExistence type="predicted"/>
<reference evidence="1 2" key="1">
    <citation type="journal article" date="2016" name="Nat. Commun.">
        <title>Thousands of microbial genomes shed light on interconnected biogeochemical processes in an aquifer system.</title>
        <authorList>
            <person name="Anantharaman K."/>
            <person name="Brown C.T."/>
            <person name="Hug L.A."/>
            <person name="Sharon I."/>
            <person name="Castelle C.J."/>
            <person name="Probst A.J."/>
            <person name="Thomas B.C."/>
            <person name="Singh A."/>
            <person name="Wilkins M.J."/>
            <person name="Karaoz U."/>
            <person name="Brodie E.L."/>
            <person name="Williams K.H."/>
            <person name="Hubbard S.S."/>
            <person name="Banfield J.F."/>
        </authorList>
    </citation>
    <scope>NUCLEOTIDE SEQUENCE [LARGE SCALE GENOMIC DNA]</scope>
</reference>
<comment type="caution">
    <text evidence="1">The sequence shown here is derived from an EMBL/GenBank/DDBJ whole genome shotgun (WGS) entry which is preliminary data.</text>
</comment>
<dbReference type="EMBL" id="MFDE01000039">
    <property type="protein sequence ID" value="OGE37574.1"/>
    <property type="molecule type" value="Genomic_DNA"/>
</dbReference>
<gene>
    <name evidence="1" type="ORF">A3F00_04895</name>
</gene>
<evidence type="ECO:0000313" key="1">
    <source>
        <dbReference type="EMBL" id="OGE37574.1"/>
    </source>
</evidence>
<protein>
    <submittedName>
        <fullName evidence="1">Uncharacterized protein</fullName>
    </submittedName>
</protein>
<dbReference type="AlphaFoldDB" id="A0A1F5K9S4"/>
<evidence type="ECO:0000313" key="2">
    <source>
        <dbReference type="Proteomes" id="UP000176527"/>
    </source>
</evidence>